<accession>A0A7L1NQW9</accession>
<keyword evidence="2" id="KW-1185">Reference proteome</keyword>
<dbReference type="InterPro" id="IPR036322">
    <property type="entry name" value="WD40_repeat_dom_sf"/>
</dbReference>
<evidence type="ECO:0000313" key="2">
    <source>
        <dbReference type="Proteomes" id="UP000565785"/>
    </source>
</evidence>
<organism evidence="1 2">
    <name type="scientific">Rhinopomastus cyanomelas</name>
    <name type="common">Common scimitarbill</name>
    <dbReference type="NCBI Taxonomy" id="113115"/>
    <lineage>
        <taxon>Eukaryota</taxon>
        <taxon>Metazoa</taxon>
        <taxon>Chordata</taxon>
        <taxon>Craniata</taxon>
        <taxon>Vertebrata</taxon>
        <taxon>Euteleostomi</taxon>
        <taxon>Archelosauria</taxon>
        <taxon>Archosauria</taxon>
        <taxon>Dinosauria</taxon>
        <taxon>Saurischia</taxon>
        <taxon>Theropoda</taxon>
        <taxon>Coelurosauria</taxon>
        <taxon>Aves</taxon>
        <taxon>Neognathae</taxon>
        <taxon>Neoaves</taxon>
        <taxon>Telluraves</taxon>
        <taxon>Coraciimorphae</taxon>
        <taxon>Bucerotiformes</taxon>
        <taxon>Rhinopomastidae</taxon>
        <taxon>Rhinopomastus</taxon>
    </lineage>
</organism>
<proteinExistence type="predicted"/>
<evidence type="ECO:0000313" key="1">
    <source>
        <dbReference type="EMBL" id="NXO01900.1"/>
    </source>
</evidence>
<sequence>LCFSTQEGVLIFYHIKGLQYEMKICADVLEPISSLMFFPDYTVLLLITDQGTAYSYKPAHSGEAIKLLDACKGCFLAADFLAPENKYCVSVAISGAVLAGFLEDGSCLGKLNLDIEVCV</sequence>
<protein>
    <submittedName>
        <fullName evidence="1">CFA43 protein</fullName>
    </submittedName>
</protein>
<dbReference type="Proteomes" id="UP000565785">
    <property type="component" value="Unassembled WGS sequence"/>
</dbReference>
<gene>
    <name evidence="1" type="primary">Cfap43</name>
    <name evidence="1" type="ORF">RHICYA_R10974</name>
</gene>
<feature type="non-terminal residue" evidence="1">
    <location>
        <position position="119"/>
    </location>
</feature>
<dbReference type="AlphaFoldDB" id="A0A7L1NQW9"/>
<name>A0A7L1NQW9_RHICY</name>
<reference evidence="1 2" key="1">
    <citation type="submission" date="2019-09" db="EMBL/GenBank/DDBJ databases">
        <title>Bird 10,000 Genomes (B10K) Project - Family phase.</title>
        <authorList>
            <person name="Zhang G."/>
        </authorList>
    </citation>
    <scope>NUCLEOTIDE SEQUENCE [LARGE SCALE GENOMIC DNA]</scope>
    <source>
        <strain evidence="1">B10K-DU-002-35</strain>
        <tissue evidence="1">Muscle</tissue>
    </source>
</reference>
<dbReference type="SUPFAM" id="SSF50978">
    <property type="entry name" value="WD40 repeat-like"/>
    <property type="match status" value="1"/>
</dbReference>
<dbReference type="EMBL" id="VXBP01008204">
    <property type="protein sequence ID" value="NXO01900.1"/>
    <property type="molecule type" value="Genomic_DNA"/>
</dbReference>
<comment type="caution">
    <text evidence="1">The sequence shown here is derived from an EMBL/GenBank/DDBJ whole genome shotgun (WGS) entry which is preliminary data.</text>
</comment>
<feature type="non-terminal residue" evidence="1">
    <location>
        <position position="1"/>
    </location>
</feature>
<dbReference type="OrthoDB" id="535167at2759"/>